<dbReference type="SUPFAM" id="SSF74653">
    <property type="entry name" value="TolA/TonB C-terminal domain"/>
    <property type="match status" value="1"/>
</dbReference>
<comment type="subcellular location">
    <subcellularLocation>
        <location evidence="1 10">Cell inner membrane</location>
        <topology evidence="1 10">Single-pass membrane protein</topology>
        <orientation evidence="1 10">Periplasmic side</orientation>
    </subcellularLocation>
</comment>
<dbReference type="Gene3D" id="3.30.1150.10">
    <property type="match status" value="1"/>
</dbReference>
<keyword evidence="5 10" id="KW-0997">Cell inner membrane</keyword>
<keyword evidence="14" id="KW-1185">Reference proteome</keyword>
<feature type="transmembrane region" description="Helical" evidence="10">
    <location>
        <begin position="14"/>
        <end position="32"/>
    </location>
</feature>
<dbReference type="PROSITE" id="PS52015">
    <property type="entry name" value="TONB_CTD"/>
    <property type="match status" value="1"/>
</dbReference>
<keyword evidence="10" id="KW-0735">Signal-anchor</keyword>
<dbReference type="InterPro" id="IPR006260">
    <property type="entry name" value="TonB/TolA_C"/>
</dbReference>
<dbReference type="InterPro" id="IPR003538">
    <property type="entry name" value="TonB"/>
</dbReference>
<evidence type="ECO:0000256" key="5">
    <source>
        <dbReference type="ARBA" id="ARBA00022519"/>
    </source>
</evidence>
<dbReference type="AlphaFoldDB" id="A0A969WCH2"/>
<comment type="caution">
    <text evidence="13">The sequence shown here is derived from an EMBL/GenBank/DDBJ whole genome shotgun (WGS) entry which is preliminary data.</text>
</comment>
<evidence type="ECO:0000256" key="9">
    <source>
        <dbReference type="ARBA" id="ARBA00023136"/>
    </source>
</evidence>
<evidence type="ECO:0000256" key="4">
    <source>
        <dbReference type="ARBA" id="ARBA00022475"/>
    </source>
</evidence>
<keyword evidence="3 10" id="KW-0813">Transport</keyword>
<evidence type="ECO:0000313" key="14">
    <source>
        <dbReference type="Proteomes" id="UP000653472"/>
    </source>
</evidence>
<keyword evidence="9 10" id="KW-0472">Membrane</keyword>
<dbReference type="GO" id="GO:0015891">
    <property type="term" value="P:siderophore transport"/>
    <property type="evidence" value="ECO:0007669"/>
    <property type="project" value="InterPro"/>
</dbReference>
<dbReference type="Proteomes" id="UP000653472">
    <property type="component" value="Unassembled WGS sequence"/>
</dbReference>
<dbReference type="InterPro" id="IPR037682">
    <property type="entry name" value="TonB_C"/>
</dbReference>
<reference evidence="13" key="1">
    <citation type="submission" date="2020-03" db="EMBL/GenBank/DDBJ databases">
        <title>Solimonas marina sp. nov., isolated from deep seawater of the Pacific Ocean.</title>
        <authorList>
            <person name="Liu X."/>
            <person name="Lai Q."/>
            <person name="Sun F."/>
            <person name="Gai Y."/>
            <person name="Li G."/>
            <person name="Shao Z."/>
        </authorList>
    </citation>
    <scope>NUCLEOTIDE SEQUENCE</scope>
    <source>
        <strain evidence="13">C16B3</strain>
    </source>
</reference>
<dbReference type="GO" id="GO:0005886">
    <property type="term" value="C:plasma membrane"/>
    <property type="evidence" value="ECO:0007669"/>
    <property type="project" value="UniProtKB-SubCell"/>
</dbReference>
<dbReference type="GO" id="GO:0031992">
    <property type="term" value="F:energy transducer activity"/>
    <property type="evidence" value="ECO:0007669"/>
    <property type="project" value="InterPro"/>
</dbReference>
<dbReference type="NCBIfam" id="TIGR01352">
    <property type="entry name" value="tonB_Cterm"/>
    <property type="match status" value="1"/>
</dbReference>
<keyword evidence="4 10" id="KW-1003">Cell membrane</keyword>
<evidence type="ECO:0000256" key="8">
    <source>
        <dbReference type="ARBA" id="ARBA00022989"/>
    </source>
</evidence>
<dbReference type="EMBL" id="JAAVXB010000015">
    <property type="protein sequence ID" value="NKF24417.1"/>
    <property type="molecule type" value="Genomic_DNA"/>
</dbReference>
<evidence type="ECO:0000259" key="12">
    <source>
        <dbReference type="PROSITE" id="PS52015"/>
    </source>
</evidence>
<feature type="compositionally biased region" description="Pro residues" evidence="11">
    <location>
        <begin position="101"/>
        <end position="113"/>
    </location>
</feature>
<evidence type="ECO:0000313" key="13">
    <source>
        <dbReference type="EMBL" id="NKF24417.1"/>
    </source>
</evidence>
<evidence type="ECO:0000256" key="11">
    <source>
        <dbReference type="SAM" id="MobiDB-lite"/>
    </source>
</evidence>
<accession>A0A969WCH2</accession>
<dbReference type="InterPro" id="IPR051045">
    <property type="entry name" value="TonB-dependent_transducer"/>
</dbReference>
<sequence length="206" mass="22024">MQLGQAKPDGGRRAFGIGAVIVFHAVLIWALVNGLARKAIELLPPPIETKIIKEQKPDEPPPPPPPPPKLDTPPPPFVPPPEINIATPPPTNTITVQDKAPAPPPPKPVAPKPPPSFPLKVTGRGCRAPEYPPISQRLGEEGSVVLQLLVGTDGKVTDSKVQTSSGYKRLDEAARKALSLCQFQPAIVDGQKVPAWGAIKYTFRPE</sequence>
<feature type="domain" description="TonB C-terminal" evidence="12">
    <location>
        <begin position="116"/>
        <end position="206"/>
    </location>
</feature>
<dbReference type="GO" id="GO:0030288">
    <property type="term" value="C:outer membrane-bounded periplasmic space"/>
    <property type="evidence" value="ECO:0007669"/>
    <property type="project" value="InterPro"/>
</dbReference>
<proteinExistence type="inferred from homology"/>
<evidence type="ECO:0000256" key="6">
    <source>
        <dbReference type="ARBA" id="ARBA00022692"/>
    </source>
</evidence>
<comment type="similarity">
    <text evidence="2 10">Belongs to the TonB family.</text>
</comment>
<keyword evidence="6 10" id="KW-0812">Transmembrane</keyword>
<comment type="function">
    <text evidence="10">Interacts with outer membrane receptor proteins that carry out high-affinity binding and energy dependent uptake into the periplasmic space of specific substrates. It could act to transduce energy from the cytoplasmic membrane to specific energy-requiring processes in the outer membrane, resulting in the release into the periplasm of ligands bound by these outer membrane proteins.</text>
</comment>
<evidence type="ECO:0000256" key="7">
    <source>
        <dbReference type="ARBA" id="ARBA00022927"/>
    </source>
</evidence>
<dbReference type="PRINTS" id="PR01374">
    <property type="entry name" value="TONBPROTEIN"/>
</dbReference>
<evidence type="ECO:0000256" key="3">
    <source>
        <dbReference type="ARBA" id="ARBA00022448"/>
    </source>
</evidence>
<gene>
    <name evidence="13" type="ORF">G7Y82_19070</name>
</gene>
<protein>
    <recommendedName>
        <fullName evidence="10">Protein TonB</fullName>
    </recommendedName>
</protein>
<organism evidence="13 14">
    <name type="scientific">Solimonas marina</name>
    <dbReference type="NCBI Taxonomy" id="2714601"/>
    <lineage>
        <taxon>Bacteria</taxon>
        <taxon>Pseudomonadati</taxon>
        <taxon>Pseudomonadota</taxon>
        <taxon>Gammaproteobacteria</taxon>
        <taxon>Nevskiales</taxon>
        <taxon>Nevskiaceae</taxon>
        <taxon>Solimonas</taxon>
    </lineage>
</organism>
<dbReference type="GO" id="GO:0055085">
    <property type="term" value="P:transmembrane transport"/>
    <property type="evidence" value="ECO:0007669"/>
    <property type="project" value="InterPro"/>
</dbReference>
<keyword evidence="8 10" id="KW-1133">Transmembrane helix</keyword>
<keyword evidence="7 10" id="KW-0653">Protein transport</keyword>
<dbReference type="GO" id="GO:0015031">
    <property type="term" value="P:protein transport"/>
    <property type="evidence" value="ECO:0007669"/>
    <property type="project" value="UniProtKB-UniRule"/>
</dbReference>
<dbReference type="RefSeq" id="WP_168149726.1">
    <property type="nucleotide sequence ID" value="NZ_JAAVXB010000015.1"/>
</dbReference>
<name>A0A969WCH2_9GAMM</name>
<dbReference type="PANTHER" id="PTHR33446:SF2">
    <property type="entry name" value="PROTEIN TONB"/>
    <property type="match status" value="1"/>
</dbReference>
<dbReference type="PANTHER" id="PTHR33446">
    <property type="entry name" value="PROTEIN TONB-RELATED"/>
    <property type="match status" value="1"/>
</dbReference>
<dbReference type="Pfam" id="PF03544">
    <property type="entry name" value="TonB_C"/>
    <property type="match status" value="1"/>
</dbReference>
<evidence type="ECO:0000256" key="2">
    <source>
        <dbReference type="ARBA" id="ARBA00006555"/>
    </source>
</evidence>
<feature type="compositionally biased region" description="Pro residues" evidence="11">
    <location>
        <begin position="60"/>
        <end position="91"/>
    </location>
</feature>
<evidence type="ECO:0000256" key="1">
    <source>
        <dbReference type="ARBA" id="ARBA00004383"/>
    </source>
</evidence>
<evidence type="ECO:0000256" key="10">
    <source>
        <dbReference type="RuleBase" id="RU362123"/>
    </source>
</evidence>
<feature type="region of interest" description="Disordered" evidence="11">
    <location>
        <begin position="53"/>
        <end position="113"/>
    </location>
</feature>